<dbReference type="InterPro" id="IPR055706">
    <property type="entry name" value="Slg1/2_DUF7282"/>
</dbReference>
<evidence type="ECO:0000313" key="3">
    <source>
        <dbReference type="EMBL" id="OGN14423.1"/>
    </source>
</evidence>
<dbReference type="EMBL" id="MGJV01000026">
    <property type="protein sequence ID" value="OGN14423.1"/>
    <property type="molecule type" value="Genomic_DNA"/>
</dbReference>
<feature type="transmembrane region" description="Helical" evidence="1">
    <location>
        <begin position="12"/>
        <end position="32"/>
    </location>
</feature>
<accession>A0A1F8FMW1</accession>
<evidence type="ECO:0000313" key="4">
    <source>
        <dbReference type="Proteomes" id="UP000176581"/>
    </source>
</evidence>
<comment type="caution">
    <text evidence="3">The sequence shown here is derived from an EMBL/GenBank/DDBJ whole genome shotgun (WGS) entry which is preliminary data.</text>
</comment>
<evidence type="ECO:0000256" key="1">
    <source>
        <dbReference type="SAM" id="Phobius"/>
    </source>
</evidence>
<sequence length="169" mass="18302">MNPIRSRSNIKIILIFGTIIATGIGVMFVFFGNDDESGSVENSSGFFIRENAIYVAEQSPSNTVSVSIVRLEKPGFAVVHDDINEAPGEILGTSNLIISGETADSLLITLSRSTLDGETIYVMLHFDNGDGIFDLTKDKPVIDPVTNEPITMIVVISQDAAEPDTVNFY</sequence>
<keyword evidence="1" id="KW-1133">Transmembrane helix</keyword>
<dbReference type="Pfam" id="PF23951">
    <property type="entry name" value="DUF7282"/>
    <property type="match status" value="1"/>
</dbReference>
<protein>
    <recommendedName>
        <fullName evidence="2">DUF7282 domain-containing protein</fullName>
    </recommendedName>
</protein>
<gene>
    <name evidence="3" type="ORF">A3J47_03225</name>
</gene>
<keyword evidence="1" id="KW-0812">Transmembrane</keyword>
<name>A0A1F8FMW1_9BACT</name>
<proteinExistence type="predicted"/>
<feature type="domain" description="DUF7282" evidence="2">
    <location>
        <begin position="55"/>
        <end position="143"/>
    </location>
</feature>
<organism evidence="3 4">
    <name type="scientific">Candidatus Yanofskybacteria bacterium RIFCSPHIGHO2_02_FULL_43_22</name>
    <dbReference type="NCBI Taxonomy" id="1802681"/>
    <lineage>
        <taxon>Bacteria</taxon>
        <taxon>Candidatus Yanofskyibacteriota</taxon>
    </lineage>
</organism>
<reference evidence="3 4" key="1">
    <citation type="journal article" date="2016" name="Nat. Commun.">
        <title>Thousands of microbial genomes shed light on interconnected biogeochemical processes in an aquifer system.</title>
        <authorList>
            <person name="Anantharaman K."/>
            <person name="Brown C.T."/>
            <person name="Hug L.A."/>
            <person name="Sharon I."/>
            <person name="Castelle C.J."/>
            <person name="Probst A.J."/>
            <person name="Thomas B.C."/>
            <person name="Singh A."/>
            <person name="Wilkins M.J."/>
            <person name="Karaoz U."/>
            <person name="Brodie E.L."/>
            <person name="Williams K.H."/>
            <person name="Hubbard S.S."/>
            <person name="Banfield J.F."/>
        </authorList>
    </citation>
    <scope>NUCLEOTIDE SEQUENCE [LARGE SCALE GENOMIC DNA]</scope>
</reference>
<dbReference type="Proteomes" id="UP000176581">
    <property type="component" value="Unassembled WGS sequence"/>
</dbReference>
<evidence type="ECO:0000259" key="2">
    <source>
        <dbReference type="Pfam" id="PF23951"/>
    </source>
</evidence>
<dbReference type="AlphaFoldDB" id="A0A1F8FMW1"/>
<keyword evidence="1" id="KW-0472">Membrane</keyword>